<dbReference type="Proteomes" id="UP000199120">
    <property type="component" value="Unassembled WGS sequence"/>
</dbReference>
<dbReference type="EMBL" id="FOAJ01000003">
    <property type="protein sequence ID" value="SEK79580.1"/>
    <property type="molecule type" value="Genomic_DNA"/>
</dbReference>
<dbReference type="InterPro" id="IPR006099">
    <property type="entry name" value="MeMalonylCoA_mutase_a/b_cat"/>
</dbReference>
<evidence type="ECO:0000256" key="7">
    <source>
        <dbReference type="ARBA" id="ARBA00023285"/>
    </source>
</evidence>
<protein>
    <recommendedName>
        <fullName evidence="8">Methylmalonyl-CoA mutase</fullName>
        <ecNumber evidence="3">5.4.99.2</ecNumber>
    </recommendedName>
</protein>
<dbReference type="NCBIfam" id="TIGR00640">
    <property type="entry name" value="acid_CoA_mut_C"/>
    <property type="match status" value="1"/>
</dbReference>
<dbReference type="EC" id="5.4.99.2" evidence="3"/>
<dbReference type="Pfam" id="PF02310">
    <property type="entry name" value="B12-binding"/>
    <property type="match status" value="1"/>
</dbReference>
<proteinExistence type="inferred from homology"/>
<dbReference type="GO" id="GO:0031419">
    <property type="term" value="F:cobalamin binding"/>
    <property type="evidence" value="ECO:0007669"/>
    <property type="project" value="UniProtKB-KW"/>
</dbReference>
<dbReference type="Gene3D" id="3.20.20.240">
    <property type="entry name" value="Methylmalonyl-CoA mutase"/>
    <property type="match status" value="1"/>
</dbReference>
<evidence type="ECO:0000259" key="9">
    <source>
        <dbReference type="PROSITE" id="PS51332"/>
    </source>
</evidence>
<keyword evidence="11" id="KW-1185">Reference proteome</keyword>
<dbReference type="GO" id="GO:0046872">
    <property type="term" value="F:metal ion binding"/>
    <property type="evidence" value="ECO:0007669"/>
    <property type="project" value="UniProtKB-KW"/>
</dbReference>
<dbReference type="PANTHER" id="PTHR48101">
    <property type="entry name" value="METHYLMALONYL-COA MUTASE, MITOCHONDRIAL-RELATED"/>
    <property type="match status" value="1"/>
</dbReference>
<dbReference type="Pfam" id="PF01642">
    <property type="entry name" value="MM_CoA_mutase"/>
    <property type="match status" value="1"/>
</dbReference>
<accession>A0A1H7JZJ9</accession>
<dbReference type="InterPro" id="IPR036724">
    <property type="entry name" value="Cobalamin-bd_sf"/>
</dbReference>
<comment type="similarity">
    <text evidence="2">Belongs to the methylmalonyl-CoA mutase family.</text>
</comment>
<dbReference type="InterPro" id="IPR016176">
    <property type="entry name" value="Cbl-dep_enz_cat"/>
</dbReference>
<dbReference type="FunFam" id="3.20.20.240:FF:000001">
    <property type="entry name" value="Probable methylmalonyl-coa mutase"/>
    <property type="match status" value="1"/>
</dbReference>
<name>A0A1H7JZJ9_9BURK</name>
<evidence type="ECO:0000256" key="4">
    <source>
        <dbReference type="ARBA" id="ARBA00022628"/>
    </source>
</evidence>
<dbReference type="GO" id="GO:0005737">
    <property type="term" value="C:cytoplasm"/>
    <property type="evidence" value="ECO:0007669"/>
    <property type="project" value="TreeGrafter"/>
</dbReference>
<dbReference type="Gene3D" id="3.40.50.280">
    <property type="entry name" value="Cobalamin-binding domain"/>
    <property type="match status" value="1"/>
</dbReference>
<reference evidence="11" key="1">
    <citation type="submission" date="2016-10" db="EMBL/GenBank/DDBJ databases">
        <authorList>
            <person name="Varghese N."/>
            <person name="Submissions S."/>
        </authorList>
    </citation>
    <scope>NUCLEOTIDE SEQUENCE [LARGE SCALE GENOMIC DNA]</scope>
    <source>
        <strain evidence="11">LMG 26416</strain>
    </source>
</reference>
<dbReference type="SUPFAM" id="SSF51703">
    <property type="entry name" value="Cobalamin (vitamin B12)-dependent enzymes"/>
    <property type="match status" value="1"/>
</dbReference>
<keyword evidence="4" id="KW-0846">Cobalamin</keyword>
<dbReference type="PANTHER" id="PTHR48101:SF4">
    <property type="entry name" value="METHYLMALONYL-COA MUTASE, MITOCHONDRIAL"/>
    <property type="match status" value="1"/>
</dbReference>
<dbReference type="InterPro" id="IPR006159">
    <property type="entry name" value="Acid_CoA_mut_C"/>
</dbReference>
<dbReference type="AlphaFoldDB" id="A0A1H7JZJ9"/>
<sequence>MKRHDVHDDAHRPLDRAVPLKALYTSDDLDGIAHLGGAPGAAPFVRGPYPSMYTGRPWTIRQYAGYADAADSNLAFRTALDGGAQGLSVAFDLPTHRGYDSDHPAARADVGMAGVAIDSVDDMARLFDGIALDRVSVSMTMSGAVLPVLAAFIVAAGERGVPAAQLSGTIQNDILKEYMVRNTWIFAPEPSLRIAADVVEHLAAHVPRFNAMSISGYHLQEAGADAVLELALTLANARTYVETLLARGMSADDCCSRLSFFFGVGRDFFGEIAKLRAARLLWSEIAHRLGARSRKALALRMHCQTSGLTLAAQQPENNIVRTTIEAMAAVFGGTQSLHTNAYDEALALPGRDAARLARDTQLILQHETGVCDTVDPWAGSYMMESLTADVAARVRATLAKIDAAGGVLAALRSGDVHRWIHESAVAAQARIDDGSHVIVGVNRFQAADDDERVACREIDGRRVRALQLRRIEELKATRDETRVRRALAALTEGARGDANLLALTIDCVRARATLGECTQALEAAWPRDDAHARSVARFSDGVYGRERSQDGAWRTACERVAALGARLGRKPRVLLAKLGQDGHDRGAKTVAAALADAGFDVALGPLFSTPDDAVRLAREWRADVLGVSSLAGAHLELVRAVLARLAASGDRPAVIVGGIVPDAHARLLKDEGVCDVFGPGSPVDAIAVRIVDAIDATDATDARLACAGDERASAWDGGVGAW</sequence>
<gene>
    <name evidence="10" type="ORF">SAMN05192542_103500</name>
</gene>
<dbReference type="NCBIfam" id="TIGR00641">
    <property type="entry name" value="acid_CoA_mut_N"/>
    <property type="match status" value="1"/>
</dbReference>
<evidence type="ECO:0000313" key="10">
    <source>
        <dbReference type="EMBL" id="SEK79580.1"/>
    </source>
</evidence>
<dbReference type="RefSeq" id="WP_090544736.1">
    <property type="nucleotide sequence ID" value="NZ_FNSR01000001.1"/>
</dbReference>
<dbReference type="GO" id="GO:0004494">
    <property type="term" value="F:methylmalonyl-CoA mutase activity"/>
    <property type="evidence" value="ECO:0007669"/>
    <property type="project" value="UniProtKB-EC"/>
</dbReference>
<dbReference type="InterPro" id="IPR006098">
    <property type="entry name" value="MMCoA_mutase_a_cat"/>
</dbReference>
<dbReference type="PROSITE" id="PS51332">
    <property type="entry name" value="B12_BINDING"/>
    <property type="match status" value="1"/>
</dbReference>
<evidence type="ECO:0000256" key="3">
    <source>
        <dbReference type="ARBA" id="ARBA00012398"/>
    </source>
</evidence>
<evidence type="ECO:0000313" key="11">
    <source>
        <dbReference type="Proteomes" id="UP000199120"/>
    </source>
</evidence>
<dbReference type="SUPFAM" id="SSF52242">
    <property type="entry name" value="Cobalamin (vitamin B12)-binding domain"/>
    <property type="match status" value="1"/>
</dbReference>
<dbReference type="STRING" id="416943.SAMN05445871_2196"/>
<keyword evidence="7" id="KW-0170">Cobalt</keyword>
<dbReference type="OrthoDB" id="9762378at2"/>
<evidence type="ECO:0000256" key="1">
    <source>
        <dbReference type="ARBA" id="ARBA00001922"/>
    </source>
</evidence>
<evidence type="ECO:0000256" key="5">
    <source>
        <dbReference type="ARBA" id="ARBA00022723"/>
    </source>
</evidence>
<evidence type="ECO:0000256" key="6">
    <source>
        <dbReference type="ARBA" id="ARBA00023235"/>
    </source>
</evidence>
<organism evidence="10 11">
    <name type="scientific">Paraburkholderia caballeronis</name>
    <dbReference type="NCBI Taxonomy" id="416943"/>
    <lineage>
        <taxon>Bacteria</taxon>
        <taxon>Pseudomonadati</taxon>
        <taxon>Pseudomonadota</taxon>
        <taxon>Betaproteobacteria</taxon>
        <taxon>Burkholderiales</taxon>
        <taxon>Burkholderiaceae</taxon>
        <taxon>Paraburkholderia</taxon>
    </lineage>
</organism>
<dbReference type="GO" id="GO:0019678">
    <property type="term" value="P:propionate metabolic process, methylmalonyl pathway"/>
    <property type="evidence" value="ECO:0007669"/>
    <property type="project" value="TreeGrafter"/>
</dbReference>
<comment type="cofactor">
    <cofactor evidence="1">
        <name>adenosylcob(III)alamin</name>
        <dbReference type="ChEBI" id="CHEBI:18408"/>
    </cofactor>
</comment>
<dbReference type="NCBIfam" id="NF006944">
    <property type="entry name" value="PRK09426.1"/>
    <property type="match status" value="1"/>
</dbReference>
<feature type="domain" description="B12-binding" evidence="9">
    <location>
        <begin position="570"/>
        <end position="701"/>
    </location>
</feature>
<keyword evidence="6" id="KW-0413">Isomerase</keyword>
<evidence type="ECO:0000256" key="8">
    <source>
        <dbReference type="ARBA" id="ARBA00072363"/>
    </source>
</evidence>
<evidence type="ECO:0000256" key="2">
    <source>
        <dbReference type="ARBA" id="ARBA00008465"/>
    </source>
</evidence>
<keyword evidence="5" id="KW-0479">Metal-binding</keyword>
<dbReference type="InterPro" id="IPR006158">
    <property type="entry name" value="Cobalamin-bd"/>
</dbReference>